<keyword evidence="4 9" id="KW-0547">Nucleotide-binding</keyword>
<comment type="catalytic activity">
    <reaction evidence="8">
        <text>L-seryl-[protein] + ATP = O-phospho-L-seryl-[protein] + ADP + H(+)</text>
        <dbReference type="Rhea" id="RHEA:17989"/>
        <dbReference type="Rhea" id="RHEA-COMP:9863"/>
        <dbReference type="Rhea" id="RHEA-COMP:11604"/>
        <dbReference type="ChEBI" id="CHEBI:15378"/>
        <dbReference type="ChEBI" id="CHEBI:29999"/>
        <dbReference type="ChEBI" id="CHEBI:30616"/>
        <dbReference type="ChEBI" id="CHEBI:83421"/>
        <dbReference type="ChEBI" id="CHEBI:456216"/>
        <dbReference type="EC" id="2.7.11.1"/>
    </reaction>
</comment>
<keyword evidence="6 9" id="KW-0067">ATP-binding</keyword>
<evidence type="ECO:0000256" key="2">
    <source>
        <dbReference type="ARBA" id="ARBA00022527"/>
    </source>
</evidence>
<dbReference type="Gene3D" id="3.30.200.20">
    <property type="entry name" value="Phosphorylase Kinase, domain 1"/>
    <property type="match status" value="1"/>
</dbReference>
<evidence type="ECO:0000256" key="7">
    <source>
        <dbReference type="ARBA" id="ARBA00047899"/>
    </source>
</evidence>
<dbReference type="GO" id="GO:0005634">
    <property type="term" value="C:nucleus"/>
    <property type="evidence" value="ECO:0007669"/>
    <property type="project" value="TreeGrafter"/>
</dbReference>
<organism evidence="12 13">
    <name type="scientific">Exophiala aquamarina CBS 119918</name>
    <dbReference type="NCBI Taxonomy" id="1182545"/>
    <lineage>
        <taxon>Eukaryota</taxon>
        <taxon>Fungi</taxon>
        <taxon>Dikarya</taxon>
        <taxon>Ascomycota</taxon>
        <taxon>Pezizomycotina</taxon>
        <taxon>Eurotiomycetes</taxon>
        <taxon>Chaetothyriomycetidae</taxon>
        <taxon>Chaetothyriales</taxon>
        <taxon>Herpotrichiellaceae</taxon>
        <taxon>Exophiala</taxon>
    </lineage>
</organism>
<dbReference type="SUPFAM" id="SSF56112">
    <property type="entry name" value="Protein kinase-like (PK-like)"/>
    <property type="match status" value="1"/>
</dbReference>
<evidence type="ECO:0000256" key="5">
    <source>
        <dbReference type="ARBA" id="ARBA00022777"/>
    </source>
</evidence>
<feature type="region of interest" description="Disordered" evidence="10">
    <location>
        <begin position="1"/>
        <end position="29"/>
    </location>
</feature>
<evidence type="ECO:0000259" key="11">
    <source>
        <dbReference type="PROSITE" id="PS50011"/>
    </source>
</evidence>
<dbReference type="AlphaFoldDB" id="A0A072PV71"/>
<proteinExistence type="predicted"/>
<evidence type="ECO:0000256" key="9">
    <source>
        <dbReference type="PROSITE-ProRule" id="PRU10141"/>
    </source>
</evidence>
<feature type="binding site" evidence="9">
    <location>
        <position position="175"/>
    </location>
    <ligand>
        <name>ATP</name>
        <dbReference type="ChEBI" id="CHEBI:30616"/>
    </ligand>
</feature>
<evidence type="ECO:0000256" key="1">
    <source>
        <dbReference type="ARBA" id="ARBA00012513"/>
    </source>
</evidence>
<gene>
    <name evidence="12" type="ORF">A1O9_04304</name>
</gene>
<dbReference type="InterPro" id="IPR024604">
    <property type="entry name" value="GSG2_C"/>
</dbReference>
<evidence type="ECO:0000313" key="13">
    <source>
        <dbReference type="Proteomes" id="UP000027920"/>
    </source>
</evidence>
<keyword evidence="3" id="KW-0808">Transferase</keyword>
<keyword evidence="13" id="KW-1185">Reference proteome</keyword>
<dbReference type="GeneID" id="25279237"/>
<dbReference type="HOGENOM" id="CLU_019103_2_1_1"/>
<dbReference type="GO" id="GO:0072354">
    <property type="term" value="F:histone H3T3 kinase activity"/>
    <property type="evidence" value="ECO:0007669"/>
    <property type="project" value="TreeGrafter"/>
</dbReference>
<evidence type="ECO:0000256" key="4">
    <source>
        <dbReference type="ARBA" id="ARBA00022741"/>
    </source>
</evidence>
<dbReference type="GO" id="GO:0005737">
    <property type="term" value="C:cytoplasm"/>
    <property type="evidence" value="ECO:0007669"/>
    <property type="project" value="TreeGrafter"/>
</dbReference>
<dbReference type="OrthoDB" id="5327538at2759"/>
<dbReference type="GO" id="GO:0035556">
    <property type="term" value="P:intracellular signal transduction"/>
    <property type="evidence" value="ECO:0007669"/>
    <property type="project" value="TreeGrafter"/>
</dbReference>
<comment type="catalytic activity">
    <reaction evidence="7">
        <text>L-threonyl-[protein] + ATP = O-phospho-L-threonyl-[protein] + ADP + H(+)</text>
        <dbReference type="Rhea" id="RHEA:46608"/>
        <dbReference type="Rhea" id="RHEA-COMP:11060"/>
        <dbReference type="Rhea" id="RHEA-COMP:11605"/>
        <dbReference type="ChEBI" id="CHEBI:15378"/>
        <dbReference type="ChEBI" id="CHEBI:30013"/>
        <dbReference type="ChEBI" id="CHEBI:30616"/>
        <dbReference type="ChEBI" id="CHEBI:61977"/>
        <dbReference type="ChEBI" id="CHEBI:456216"/>
        <dbReference type="EC" id="2.7.11.1"/>
    </reaction>
</comment>
<comment type="caution">
    <text evidence="12">The sequence shown here is derived from an EMBL/GenBank/DDBJ whole genome shotgun (WGS) entry which is preliminary data.</text>
</comment>
<evidence type="ECO:0000256" key="8">
    <source>
        <dbReference type="ARBA" id="ARBA00048679"/>
    </source>
</evidence>
<reference evidence="12 13" key="1">
    <citation type="submission" date="2013-03" db="EMBL/GenBank/DDBJ databases">
        <title>The Genome Sequence of Exophiala aquamarina CBS 119918.</title>
        <authorList>
            <consortium name="The Broad Institute Genomics Platform"/>
            <person name="Cuomo C."/>
            <person name="de Hoog S."/>
            <person name="Gorbushina A."/>
            <person name="Walker B."/>
            <person name="Young S.K."/>
            <person name="Zeng Q."/>
            <person name="Gargeya S."/>
            <person name="Fitzgerald M."/>
            <person name="Haas B."/>
            <person name="Abouelleil A."/>
            <person name="Allen A.W."/>
            <person name="Alvarado L."/>
            <person name="Arachchi H.M."/>
            <person name="Berlin A.M."/>
            <person name="Chapman S.B."/>
            <person name="Gainer-Dewar J."/>
            <person name="Goldberg J."/>
            <person name="Griggs A."/>
            <person name="Gujja S."/>
            <person name="Hansen M."/>
            <person name="Howarth C."/>
            <person name="Imamovic A."/>
            <person name="Ireland A."/>
            <person name="Larimer J."/>
            <person name="McCowan C."/>
            <person name="Murphy C."/>
            <person name="Pearson M."/>
            <person name="Poon T.W."/>
            <person name="Priest M."/>
            <person name="Roberts A."/>
            <person name="Saif S."/>
            <person name="Shea T."/>
            <person name="Sisk P."/>
            <person name="Sykes S."/>
            <person name="Wortman J."/>
            <person name="Nusbaum C."/>
            <person name="Birren B."/>
        </authorList>
    </citation>
    <scope>NUCLEOTIDE SEQUENCE [LARGE SCALE GENOMIC DNA]</scope>
    <source>
        <strain evidence="12 13">CBS 119918</strain>
    </source>
</reference>
<evidence type="ECO:0000256" key="3">
    <source>
        <dbReference type="ARBA" id="ARBA00022679"/>
    </source>
</evidence>
<accession>A0A072PV71</accession>
<sequence length="520" mass="58132">MADSVALGELFNQQRPARRGEKTYGKKKSAMSQLRAVHLDLFGGGHENMALEKLAELTLDDPKADAVEKKTAAESVPAPEKKSKTELNPRFRGRRKVHASKKIAKLTQEKVESLGPLLSLIKGQVQDFHEFGRSIGKRYDCTKLGEGAFADVFKLKAKTSEEAVELNRYGGLVIKVIPFNVENDAKDEIADLESVTREVRVLQALDPLHGFARCRGVHVVSGKYPDVLSEAFSLYKTTDPHEAINPDPTSNLPPEQLYVVIEMNDAGCPLSKLPSMSAFQAFDSFWTSAMILSMAEHKLEFEHRDLHNGNICFKPRDVETRYDVAQKLVEDMKEVPEVTLGLSNLAITIIDYTLARARISDGECDIVVFDPIVFWDANDAQGESKSDAKQYDTYRKVRDWAKRIEEESEIEAQSGGTKNQTVDKYSRFLPKSNVMWLGYLVTDLLSRRSEGRGACVQGSSRAAKKLQLNMWKTLEAVDAYINKTPAAQLPQSTDELLSVAVEQRWLTPADIEAFSTQLET</sequence>
<dbReference type="EMBL" id="AMGV01000003">
    <property type="protein sequence ID" value="KEF59460.1"/>
    <property type="molecule type" value="Genomic_DNA"/>
</dbReference>
<dbReference type="Pfam" id="PF12330">
    <property type="entry name" value="Haspin_kinase"/>
    <property type="match status" value="1"/>
</dbReference>
<dbReference type="SMART" id="SM01331">
    <property type="entry name" value="DUF3635"/>
    <property type="match status" value="1"/>
</dbReference>
<dbReference type="PROSITE" id="PS50011">
    <property type="entry name" value="PROTEIN_KINASE_DOM"/>
    <property type="match status" value="1"/>
</dbReference>
<dbReference type="Proteomes" id="UP000027920">
    <property type="component" value="Unassembled WGS sequence"/>
</dbReference>
<feature type="domain" description="Protein kinase" evidence="11">
    <location>
        <begin position="138"/>
        <end position="520"/>
    </location>
</feature>
<feature type="region of interest" description="Disordered" evidence="10">
    <location>
        <begin position="65"/>
        <end position="85"/>
    </location>
</feature>
<name>A0A072PV71_9EURO</name>
<dbReference type="STRING" id="1182545.A0A072PV71"/>
<evidence type="ECO:0000256" key="10">
    <source>
        <dbReference type="SAM" id="MobiDB-lite"/>
    </source>
</evidence>
<dbReference type="InterPro" id="IPR011009">
    <property type="entry name" value="Kinase-like_dom_sf"/>
</dbReference>
<dbReference type="RefSeq" id="XP_013262050.1">
    <property type="nucleotide sequence ID" value="XM_013406596.1"/>
</dbReference>
<keyword evidence="5 12" id="KW-0418">Kinase</keyword>
<dbReference type="GO" id="GO:0000278">
    <property type="term" value="P:mitotic cell cycle"/>
    <property type="evidence" value="ECO:0007669"/>
    <property type="project" value="TreeGrafter"/>
</dbReference>
<evidence type="ECO:0000256" key="6">
    <source>
        <dbReference type="ARBA" id="ARBA00022840"/>
    </source>
</evidence>
<dbReference type="EC" id="2.7.11.1" evidence="1"/>
<dbReference type="InterPro" id="IPR000719">
    <property type="entry name" value="Prot_kinase_dom"/>
</dbReference>
<dbReference type="PROSITE" id="PS00107">
    <property type="entry name" value="PROTEIN_KINASE_ATP"/>
    <property type="match status" value="1"/>
</dbReference>
<dbReference type="PANTHER" id="PTHR24419:SF18">
    <property type="entry name" value="SERINE_THREONINE-PROTEIN KINASE HASPIN"/>
    <property type="match status" value="1"/>
</dbReference>
<dbReference type="PANTHER" id="PTHR24419">
    <property type="entry name" value="INTERLEUKIN-1 RECEPTOR-ASSOCIATED KINASE"/>
    <property type="match status" value="1"/>
</dbReference>
<keyword evidence="2" id="KW-0723">Serine/threonine-protein kinase</keyword>
<dbReference type="InterPro" id="IPR017441">
    <property type="entry name" value="Protein_kinase_ATP_BS"/>
</dbReference>
<dbReference type="VEuPathDB" id="FungiDB:A1O9_04304"/>
<dbReference type="Gene3D" id="1.10.510.10">
    <property type="entry name" value="Transferase(Phosphotransferase) domain 1"/>
    <property type="match status" value="1"/>
</dbReference>
<dbReference type="GO" id="GO:0005524">
    <property type="term" value="F:ATP binding"/>
    <property type="evidence" value="ECO:0007669"/>
    <property type="project" value="UniProtKB-UniRule"/>
</dbReference>
<evidence type="ECO:0000313" key="12">
    <source>
        <dbReference type="EMBL" id="KEF59460.1"/>
    </source>
</evidence>
<protein>
    <recommendedName>
        <fullName evidence="1">non-specific serine/threonine protein kinase</fullName>
        <ecNumber evidence="1">2.7.11.1</ecNumber>
    </recommendedName>
</protein>